<dbReference type="Pfam" id="PF00005">
    <property type="entry name" value="ABC_tran"/>
    <property type="match status" value="1"/>
</dbReference>
<dbReference type="EMBL" id="CP025334">
    <property type="protein sequence ID" value="AZT98098.1"/>
    <property type="molecule type" value="Genomic_DNA"/>
</dbReference>
<reference evidence="6 7" key="1">
    <citation type="submission" date="2017-12" db="EMBL/GenBank/DDBJ databases">
        <authorList>
            <person name="Levesque S."/>
        </authorList>
    </citation>
    <scope>NUCLEOTIDE SEQUENCE [LARGE SCALE GENOMIC DNA]</scope>
    <source>
        <strain evidence="6 7">SMQ-1420</strain>
    </source>
</reference>
<evidence type="ECO:0000256" key="2">
    <source>
        <dbReference type="ARBA" id="ARBA00022741"/>
    </source>
</evidence>
<sequence>MSAAPSGASDVGFAHVSIRYGAHVAVDDVSAEITAGTVTGVVGPNGCGKSSLLSLLTGYHPAYTGIVTVDGQNIARMPPRERAAHIGVMRQHAGPIPDITVEELIAIGPHPLPAAQLKQAIARVGLEDLAGKPLATLSGGQLQRAHLARSIRHNPSLLVLDEPTNHLDVRHKIVLMELLRELRITVVCALHDLDLAARYCDHLLLLSAGELHAQGPSDEVLSSARVRATFGVETEMITTTDGGRHLVFRAATSHQPGGSV</sequence>
<evidence type="ECO:0000256" key="4">
    <source>
        <dbReference type="ARBA" id="ARBA00022967"/>
    </source>
</evidence>
<feature type="domain" description="ABC transporter" evidence="5">
    <location>
        <begin position="11"/>
        <end position="233"/>
    </location>
</feature>
<accession>A0A3T0DSQ6</accession>
<dbReference type="InterPro" id="IPR003593">
    <property type="entry name" value="AAA+_ATPase"/>
</dbReference>
<dbReference type="Proteomes" id="UP000282731">
    <property type="component" value="Chromosome"/>
</dbReference>
<evidence type="ECO:0000259" key="5">
    <source>
        <dbReference type="PROSITE" id="PS50893"/>
    </source>
</evidence>
<dbReference type="AlphaFoldDB" id="A0A3T0DSQ6"/>
<dbReference type="InterPro" id="IPR027417">
    <property type="entry name" value="P-loop_NTPase"/>
</dbReference>
<keyword evidence="3 6" id="KW-0067">ATP-binding</keyword>
<dbReference type="SMART" id="SM00382">
    <property type="entry name" value="AAA"/>
    <property type="match status" value="1"/>
</dbReference>
<proteinExistence type="predicted"/>
<organism evidence="6 7">
    <name type="scientific">Brevibacterium aurantiacum</name>
    <dbReference type="NCBI Taxonomy" id="273384"/>
    <lineage>
        <taxon>Bacteria</taxon>
        <taxon>Bacillati</taxon>
        <taxon>Actinomycetota</taxon>
        <taxon>Actinomycetes</taxon>
        <taxon>Micrococcales</taxon>
        <taxon>Brevibacteriaceae</taxon>
        <taxon>Brevibacterium</taxon>
    </lineage>
</organism>
<dbReference type="PROSITE" id="PS50893">
    <property type="entry name" value="ABC_TRANSPORTER_2"/>
    <property type="match status" value="1"/>
</dbReference>
<dbReference type="PANTHER" id="PTHR42794">
    <property type="entry name" value="HEMIN IMPORT ATP-BINDING PROTEIN HMUV"/>
    <property type="match status" value="1"/>
</dbReference>
<protein>
    <submittedName>
        <fullName evidence="6">ABC transporter ATP-binding protein</fullName>
    </submittedName>
</protein>
<keyword evidence="4" id="KW-1278">Translocase</keyword>
<evidence type="ECO:0000256" key="1">
    <source>
        <dbReference type="ARBA" id="ARBA00022448"/>
    </source>
</evidence>
<dbReference type="GO" id="GO:0016887">
    <property type="term" value="F:ATP hydrolysis activity"/>
    <property type="evidence" value="ECO:0007669"/>
    <property type="project" value="InterPro"/>
</dbReference>
<evidence type="ECO:0000313" key="7">
    <source>
        <dbReference type="Proteomes" id="UP000282731"/>
    </source>
</evidence>
<gene>
    <name evidence="6" type="ORF">CXR27_14665</name>
</gene>
<dbReference type="PANTHER" id="PTHR42794:SF1">
    <property type="entry name" value="HEMIN IMPORT ATP-BINDING PROTEIN HMUV"/>
    <property type="match status" value="1"/>
</dbReference>
<evidence type="ECO:0000256" key="3">
    <source>
        <dbReference type="ARBA" id="ARBA00022840"/>
    </source>
</evidence>
<dbReference type="SUPFAM" id="SSF52540">
    <property type="entry name" value="P-loop containing nucleoside triphosphate hydrolases"/>
    <property type="match status" value="1"/>
</dbReference>
<dbReference type="RefSeq" id="WP_127362266.1">
    <property type="nucleotide sequence ID" value="NZ_CP025334.1"/>
</dbReference>
<dbReference type="CDD" id="cd03214">
    <property type="entry name" value="ABC_Iron-Siderophores_B12_Hemin"/>
    <property type="match status" value="1"/>
</dbReference>
<dbReference type="Gene3D" id="3.40.50.300">
    <property type="entry name" value="P-loop containing nucleotide triphosphate hydrolases"/>
    <property type="match status" value="1"/>
</dbReference>
<name>A0A3T0DSQ6_BREAU</name>
<evidence type="ECO:0000313" key="6">
    <source>
        <dbReference type="EMBL" id="AZT98098.1"/>
    </source>
</evidence>
<dbReference type="InterPro" id="IPR003439">
    <property type="entry name" value="ABC_transporter-like_ATP-bd"/>
</dbReference>
<dbReference type="GO" id="GO:0005524">
    <property type="term" value="F:ATP binding"/>
    <property type="evidence" value="ECO:0007669"/>
    <property type="project" value="UniProtKB-KW"/>
</dbReference>
<reference evidence="6 7" key="2">
    <citation type="submission" date="2019-01" db="EMBL/GenBank/DDBJ databases">
        <title>Comparative genomic analysis of Brevibacterium aurantiacum sheds light on its evolution and its adaptation to smear-ripened cheeses.</title>
        <authorList>
            <person name="Moineau S."/>
        </authorList>
    </citation>
    <scope>NUCLEOTIDE SEQUENCE [LARGE SCALE GENOMIC DNA]</scope>
    <source>
        <strain evidence="6 7">SMQ-1420</strain>
    </source>
</reference>
<keyword evidence="2" id="KW-0547">Nucleotide-binding</keyword>
<keyword evidence="1" id="KW-0813">Transport</keyword>